<organism evidence="8 9">
    <name type="scientific">Rubricoccus marinus</name>
    <dbReference type="NCBI Taxonomy" id="716817"/>
    <lineage>
        <taxon>Bacteria</taxon>
        <taxon>Pseudomonadati</taxon>
        <taxon>Rhodothermota</taxon>
        <taxon>Rhodothermia</taxon>
        <taxon>Rhodothermales</taxon>
        <taxon>Rubricoccaceae</taxon>
        <taxon>Rubricoccus</taxon>
    </lineage>
</organism>
<dbReference type="SUPFAM" id="SSF53335">
    <property type="entry name" value="S-adenosyl-L-methionine-dependent methyltransferases"/>
    <property type="match status" value="1"/>
</dbReference>
<dbReference type="PROSITE" id="PS01279">
    <property type="entry name" value="PCMT"/>
    <property type="match status" value="1"/>
</dbReference>
<comment type="similarity">
    <text evidence="2 7">Belongs to the methyltransferase superfamily. L-isoaspartyl/D-aspartyl protein methyltransferase family.</text>
</comment>
<dbReference type="Pfam" id="PF01135">
    <property type="entry name" value="PCMT"/>
    <property type="match status" value="1"/>
</dbReference>
<dbReference type="GO" id="GO:0005737">
    <property type="term" value="C:cytoplasm"/>
    <property type="evidence" value="ECO:0007669"/>
    <property type="project" value="UniProtKB-SubCell"/>
</dbReference>
<dbReference type="InParanoid" id="A0A259TUZ2"/>
<proteinExistence type="inferred from homology"/>
<comment type="subcellular location">
    <subcellularLocation>
        <location evidence="1 7">Cytoplasm</location>
    </subcellularLocation>
</comment>
<evidence type="ECO:0000256" key="1">
    <source>
        <dbReference type="ARBA" id="ARBA00004496"/>
    </source>
</evidence>
<dbReference type="EMBL" id="MQWB01000001">
    <property type="protein sequence ID" value="OZC01516.1"/>
    <property type="molecule type" value="Genomic_DNA"/>
</dbReference>
<feature type="active site" evidence="7">
    <location>
        <position position="62"/>
    </location>
</feature>
<dbReference type="InterPro" id="IPR000682">
    <property type="entry name" value="PCMT"/>
</dbReference>
<keyword evidence="9" id="KW-1185">Reference proteome</keyword>
<comment type="catalytic activity">
    <reaction evidence="7">
        <text>[protein]-L-isoaspartate + S-adenosyl-L-methionine = [protein]-L-isoaspartate alpha-methyl ester + S-adenosyl-L-homocysteine</text>
        <dbReference type="Rhea" id="RHEA:12705"/>
        <dbReference type="Rhea" id="RHEA-COMP:12143"/>
        <dbReference type="Rhea" id="RHEA-COMP:12144"/>
        <dbReference type="ChEBI" id="CHEBI:57856"/>
        <dbReference type="ChEBI" id="CHEBI:59789"/>
        <dbReference type="ChEBI" id="CHEBI:90596"/>
        <dbReference type="ChEBI" id="CHEBI:90598"/>
        <dbReference type="EC" id="2.1.1.77"/>
    </reaction>
</comment>
<reference evidence="8 9" key="1">
    <citation type="submission" date="2016-11" db="EMBL/GenBank/DDBJ databases">
        <title>Study of marine rhodopsin-containing bacteria.</title>
        <authorList>
            <person name="Yoshizawa S."/>
            <person name="Kumagai Y."/>
            <person name="Kogure K."/>
        </authorList>
    </citation>
    <scope>NUCLEOTIDE SEQUENCE [LARGE SCALE GENOMIC DNA]</scope>
    <source>
        <strain evidence="8 9">SG-29</strain>
    </source>
</reference>
<keyword evidence="4 7" id="KW-0489">Methyltransferase</keyword>
<dbReference type="NCBIfam" id="NF001453">
    <property type="entry name" value="PRK00312.1"/>
    <property type="match status" value="1"/>
</dbReference>
<comment type="function">
    <text evidence="7">Catalyzes the methyl esterification of L-isoaspartyl residues in peptides and proteins that result from spontaneous decomposition of normal L-aspartyl and L-asparaginyl residues. It plays a role in the repair and/or degradation of damaged proteins.</text>
</comment>
<keyword evidence="3 7" id="KW-0963">Cytoplasm</keyword>
<gene>
    <name evidence="7" type="primary">pcm</name>
    <name evidence="8" type="ORF">BSZ36_00050</name>
</gene>
<dbReference type="GO" id="GO:0004719">
    <property type="term" value="F:protein-L-isoaspartate (D-aspartate) O-methyltransferase activity"/>
    <property type="evidence" value="ECO:0007669"/>
    <property type="project" value="UniProtKB-UniRule"/>
</dbReference>
<evidence type="ECO:0000256" key="4">
    <source>
        <dbReference type="ARBA" id="ARBA00022603"/>
    </source>
</evidence>
<evidence type="ECO:0000256" key="2">
    <source>
        <dbReference type="ARBA" id="ARBA00005369"/>
    </source>
</evidence>
<dbReference type="InterPro" id="IPR029063">
    <property type="entry name" value="SAM-dependent_MTases_sf"/>
</dbReference>
<evidence type="ECO:0000313" key="9">
    <source>
        <dbReference type="Proteomes" id="UP000216446"/>
    </source>
</evidence>
<dbReference type="HAMAP" id="MF_00090">
    <property type="entry name" value="PIMT"/>
    <property type="match status" value="1"/>
</dbReference>
<dbReference type="GO" id="GO:0030091">
    <property type="term" value="P:protein repair"/>
    <property type="evidence" value="ECO:0007669"/>
    <property type="project" value="UniProtKB-UniRule"/>
</dbReference>
<dbReference type="OrthoDB" id="9810066at2"/>
<dbReference type="FunCoup" id="A0A259TUZ2">
    <property type="interactions" value="403"/>
</dbReference>
<name>A0A259TUZ2_9BACT</name>
<dbReference type="PANTHER" id="PTHR11579:SF0">
    <property type="entry name" value="PROTEIN-L-ISOASPARTATE(D-ASPARTATE) O-METHYLTRANSFERASE"/>
    <property type="match status" value="1"/>
</dbReference>
<evidence type="ECO:0000256" key="6">
    <source>
        <dbReference type="ARBA" id="ARBA00022691"/>
    </source>
</evidence>
<dbReference type="Proteomes" id="UP000216446">
    <property type="component" value="Unassembled WGS sequence"/>
</dbReference>
<sequence>MRNAAFLRRELVELLRAKGIADERVLEAIGTVPRHVFIPDSSLQHRAYEDEAIPIRRGQTISQPFTVAYMTALLDAQPGERILEVGTGSGYQAAVLVALGARVFSVERHKPLLDQTRGVLAEHGISVRTRHGDGMEGWRAYAPYDAIIVTAAGPDVPPDLVEQLRAPTETKPGGRLVIPIGEHDGQQQIYRIRRTGADEIETEPLAKVRFVPLLPGTPGA</sequence>
<dbReference type="AlphaFoldDB" id="A0A259TUZ2"/>
<dbReference type="GO" id="GO:0032259">
    <property type="term" value="P:methylation"/>
    <property type="evidence" value="ECO:0007669"/>
    <property type="project" value="UniProtKB-KW"/>
</dbReference>
<evidence type="ECO:0000256" key="7">
    <source>
        <dbReference type="HAMAP-Rule" id="MF_00090"/>
    </source>
</evidence>
<dbReference type="EC" id="2.1.1.77" evidence="7"/>
<accession>A0A259TUZ2</accession>
<dbReference type="NCBIfam" id="TIGR00080">
    <property type="entry name" value="pimt"/>
    <property type="match status" value="1"/>
</dbReference>
<evidence type="ECO:0000256" key="5">
    <source>
        <dbReference type="ARBA" id="ARBA00022679"/>
    </source>
</evidence>
<evidence type="ECO:0000256" key="3">
    <source>
        <dbReference type="ARBA" id="ARBA00022490"/>
    </source>
</evidence>
<keyword evidence="6 7" id="KW-0949">S-adenosyl-L-methionine</keyword>
<dbReference type="FunFam" id="3.40.50.150:FF:000010">
    <property type="entry name" value="Protein-L-isoaspartate O-methyltransferase"/>
    <property type="match status" value="1"/>
</dbReference>
<keyword evidence="5 7" id="KW-0808">Transferase</keyword>
<protein>
    <recommendedName>
        <fullName evidence="7">Protein-L-isoaspartate O-methyltransferase</fullName>
        <ecNumber evidence="7">2.1.1.77</ecNumber>
    </recommendedName>
    <alternativeName>
        <fullName evidence="7">L-isoaspartyl protein carboxyl methyltransferase</fullName>
    </alternativeName>
    <alternativeName>
        <fullName evidence="7">Protein L-isoaspartyl methyltransferase</fullName>
    </alternativeName>
    <alternativeName>
        <fullName evidence="7">Protein-beta-aspartate methyltransferase</fullName>
        <shortName evidence="7">PIMT</shortName>
    </alternativeName>
</protein>
<dbReference type="RefSeq" id="WP_094545130.1">
    <property type="nucleotide sequence ID" value="NZ_MQWB01000001.1"/>
</dbReference>
<dbReference type="CDD" id="cd02440">
    <property type="entry name" value="AdoMet_MTases"/>
    <property type="match status" value="1"/>
</dbReference>
<dbReference type="Gene3D" id="3.40.50.150">
    <property type="entry name" value="Vaccinia Virus protein VP39"/>
    <property type="match status" value="1"/>
</dbReference>
<evidence type="ECO:0000313" key="8">
    <source>
        <dbReference type="EMBL" id="OZC01516.1"/>
    </source>
</evidence>
<dbReference type="PANTHER" id="PTHR11579">
    <property type="entry name" value="PROTEIN-L-ISOASPARTATE O-METHYLTRANSFERASE"/>
    <property type="match status" value="1"/>
</dbReference>
<comment type="caution">
    <text evidence="8">The sequence shown here is derived from an EMBL/GenBank/DDBJ whole genome shotgun (WGS) entry which is preliminary data.</text>
</comment>